<dbReference type="Proteomes" id="UP001054945">
    <property type="component" value="Unassembled WGS sequence"/>
</dbReference>
<evidence type="ECO:0000313" key="2">
    <source>
        <dbReference type="Proteomes" id="UP001054945"/>
    </source>
</evidence>
<gene>
    <name evidence="1" type="ORF">CEXT_601571</name>
</gene>
<accession>A0AAV4SWE0</accession>
<dbReference type="EMBL" id="BPLR01010089">
    <property type="protein sequence ID" value="GIY36800.1"/>
    <property type="molecule type" value="Genomic_DNA"/>
</dbReference>
<keyword evidence="2" id="KW-1185">Reference proteome</keyword>
<sequence>MAAVFHSFVFDIPYSQAISTIVNLMERHACKAQVNAAKGKIGKSLLNNLIPMGFPDKFLLPILELTADKTTSKNISTELA</sequence>
<protein>
    <submittedName>
        <fullName evidence="1">Uncharacterized protein</fullName>
    </submittedName>
</protein>
<organism evidence="1 2">
    <name type="scientific">Caerostris extrusa</name>
    <name type="common">Bark spider</name>
    <name type="synonym">Caerostris bankana</name>
    <dbReference type="NCBI Taxonomy" id="172846"/>
    <lineage>
        <taxon>Eukaryota</taxon>
        <taxon>Metazoa</taxon>
        <taxon>Ecdysozoa</taxon>
        <taxon>Arthropoda</taxon>
        <taxon>Chelicerata</taxon>
        <taxon>Arachnida</taxon>
        <taxon>Araneae</taxon>
        <taxon>Araneomorphae</taxon>
        <taxon>Entelegynae</taxon>
        <taxon>Araneoidea</taxon>
        <taxon>Araneidae</taxon>
        <taxon>Caerostris</taxon>
    </lineage>
</organism>
<proteinExistence type="predicted"/>
<evidence type="ECO:0000313" key="1">
    <source>
        <dbReference type="EMBL" id="GIY36800.1"/>
    </source>
</evidence>
<reference evidence="1 2" key="1">
    <citation type="submission" date="2021-06" db="EMBL/GenBank/DDBJ databases">
        <title>Caerostris extrusa draft genome.</title>
        <authorList>
            <person name="Kono N."/>
            <person name="Arakawa K."/>
        </authorList>
    </citation>
    <scope>NUCLEOTIDE SEQUENCE [LARGE SCALE GENOMIC DNA]</scope>
</reference>
<name>A0AAV4SWE0_CAEEX</name>
<comment type="caution">
    <text evidence="1">The sequence shown here is derived from an EMBL/GenBank/DDBJ whole genome shotgun (WGS) entry which is preliminary data.</text>
</comment>
<dbReference type="AlphaFoldDB" id="A0AAV4SWE0"/>